<organism evidence="4 5">
    <name type="scientific">Thermaerobacter composti</name>
    <dbReference type="NCBI Taxonomy" id="554949"/>
    <lineage>
        <taxon>Bacteria</taxon>
        <taxon>Bacillati</taxon>
        <taxon>Bacillota</taxon>
        <taxon>Clostridia</taxon>
        <taxon>Eubacteriales</taxon>
        <taxon>Clostridiales Family XVII. Incertae Sedis</taxon>
        <taxon>Thermaerobacter</taxon>
    </lineage>
</organism>
<keyword evidence="2" id="KW-0520">NAD</keyword>
<comment type="subunit">
    <text evidence="2">NDH-1 is composed of 14 different subunits. Subunits NuoB, C, D, E, F, and G constitute the peripheral sector of the complex.</text>
</comment>
<dbReference type="EC" id="7.1.1.-" evidence="2"/>
<evidence type="ECO:0000313" key="5">
    <source>
        <dbReference type="Proteomes" id="UP001304683"/>
    </source>
</evidence>
<dbReference type="HAMAP" id="MF_01358">
    <property type="entry name" value="NDH1_NuoD"/>
    <property type="match status" value="1"/>
</dbReference>
<comment type="similarity">
    <text evidence="2">Belongs to the complex I 49 kDa subunit family.</text>
</comment>
<keyword evidence="5" id="KW-1185">Reference proteome</keyword>
<sequence length="403" mass="45457">MPQGRPGGSGSTILARDPAYTAALPDPRGDASLELRYLDDEGRHMVLSMGPQHPSTHGVLRVVLTLEGETVVHAEPDIGFMHRNWEKQAEYRTYAMNVPFADRNDYLAPFHNEQLICEAIERLVGVEVPERARWLRLALCEMERIASHVLWIGTMGLDLGAVTPFLYAWRDREMYYMLVQQLSGGRLFPQFMRIGGLRNDVPDGWVEAALRWLDHMERQAWPEYVDLLFANEFYVRRTRGVGVITPQQAVAWQASGPVLRGCGVARDLRTQDRGVPYDELGFRPVVAEGGDVYARNQVRVEEVRASIRLAREALHRLPDGPVIAKLPRALRPVGEVYHEVESPRGIIGLYLAASGDVMPYRAHWRSPCFVHLQLLPLMARGHLVADMTAIIGSLDIVLCEVDR</sequence>
<keyword evidence="1 2" id="KW-0874">Quinone</keyword>
<dbReference type="RefSeq" id="WP_318749970.1">
    <property type="nucleotide sequence ID" value="NZ_CP132508.1"/>
</dbReference>
<dbReference type="PANTHER" id="PTHR11993">
    <property type="entry name" value="NADH-UBIQUINONE OXIDOREDUCTASE 49 KDA SUBUNIT"/>
    <property type="match status" value="1"/>
</dbReference>
<protein>
    <recommendedName>
        <fullName evidence="2">NADH-quinone oxidoreductase subunit D</fullName>
        <ecNumber evidence="2">7.1.1.-</ecNumber>
    </recommendedName>
    <alternativeName>
        <fullName evidence="2">NADH dehydrogenase I subunit D</fullName>
    </alternativeName>
    <alternativeName>
        <fullName evidence="2">NDH-1 subunit D</fullName>
    </alternativeName>
</protein>
<dbReference type="Pfam" id="PF00346">
    <property type="entry name" value="Complex1_49kDa"/>
    <property type="match status" value="2"/>
</dbReference>
<dbReference type="Proteomes" id="UP001304683">
    <property type="component" value="Chromosome"/>
</dbReference>
<evidence type="ECO:0000256" key="1">
    <source>
        <dbReference type="ARBA" id="ARBA00022719"/>
    </source>
</evidence>
<feature type="domain" description="NADH-quinone oxidoreductase subunit D" evidence="3">
    <location>
        <begin position="332"/>
        <end position="403"/>
    </location>
</feature>
<reference evidence="4 5" key="1">
    <citation type="submission" date="2023-08" db="EMBL/GenBank/DDBJ databases">
        <title>Genome sequence of Thermaerobacter compostii strain Ins1, a spore-forming filamentous bacterium isolated from a deep geothermal reservoir.</title>
        <authorList>
            <person name="Bregnard D."/>
            <person name="Gonzalez D."/>
            <person name="Junier P."/>
        </authorList>
    </citation>
    <scope>NUCLEOTIDE SEQUENCE [LARGE SCALE GENOMIC DNA]</scope>
    <source>
        <strain evidence="4 5">Ins1</strain>
    </source>
</reference>
<dbReference type="SUPFAM" id="SSF56762">
    <property type="entry name" value="HydB/Nqo4-like"/>
    <property type="match status" value="1"/>
</dbReference>
<dbReference type="EMBL" id="CP132508">
    <property type="protein sequence ID" value="WPD18091.1"/>
    <property type="molecule type" value="Genomic_DNA"/>
</dbReference>
<name>A0ABZ0QKR6_9FIRM</name>
<comment type="catalytic activity">
    <reaction evidence="2">
        <text>a quinone + NADH + 5 H(+)(in) = a quinol + NAD(+) + 4 H(+)(out)</text>
        <dbReference type="Rhea" id="RHEA:57888"/>
        <dbReference type="ChEBI" id="CHEBI:15378"/>
        <dbReference type="ChEBI" id="CHEBI:24646"/>
        <dbReference type="ChEBI" id="CHEBI:57540"/>
        <dbReference type="ChEBI" id="CHEBI:57945"/>
        <dbReference type="ChEBI" id="CHEBI:132124"/>
    </reaction>
</comment>
<dbReference type="InterPro" id="IPR001135">
    <property type="entry name" value="NADH_Q_OxRdtase_suD"/>
</dbReference>
<dbReference type="InterPro" id="IPR029014">
    <property type="entry name" value="NiFe-Hase_large"/>
</dbReference>
<comment type="subcellular location">
    <subcellularLocation>
        <location evidence="2">Cell membrane</location>
        <topology evidence="2">Peripheral membrane protein</topology>
        <orientation evidence="2">Cytoplasmic side</orientation>
    </subcellularLocation>
</comment>
<keyword evidence="2" id="KW-0472">Membrane</keyword>
<keyword evidence="2" id="KW-1278">Translocase</keyword>
<evidence type="ECO:0000256" key="2">
    <source>
        <dbReference type="HAMAP-Rule" id="MF_01358"/>
    </source>
</evidence>
<keyword evidence="2" id="KW-0813">Transport</keyword>
<feature type="domain" description="NADH-quinone oxidoreductase subunit D" evidence="3">
    <location>
        <begin position="158"/>
        <end position="328"/>
    </location>
</feature>
<accession>A0ABZ0QKR6</accession>
<keyword evidence="4" id="KW-0560">Oxidoreductase</keyword>
<evidence type="ECO:0000259" key="3">
    <source>
        <dbReference type="Pfam" id="PF00346"/>
    </source>
</evidence>
<gene>
    <name evidence="2" type="primary">nuoD</name>
    <name evidence="4" type="ORF">Q5761_06755</name>
</gene>
<dbReference type="InterPro" id="IPR022885">
    <property type="entry name" value="NDH1_su_D/H"/>
</dbReference>
<keyword evidence="2" id="KW-1003">Cell membrane</keyword>
<dbReference type="GO" id="GO:0050136">
    <property type="term" value="F:NADH dehydrogenase (quinone) (non-electrogenic) activity"/>
    <property type="evidence" value="ECO:0007669"/>
    <property type="project" value="UniProtKB-EC"/>
</dbReference>
<proteinExistence type="inferred from homology"/>
<dbReference type="Gene3D" id="1.10.645.10">
    <property type="entry name" value="Cytochrome-c3 Hydrogenase, chain B"/>
    <property type="match status" value="1"/>
</dbReference>
<evidence type="ECO:0000313" key="4">
    <source>
        <dbReference type="EMBL" id="WPD18091.1"/>
    </source>
</evidence>
<comment type="function">
    <text evidence="2">NDH-1 shuttles electrons from NADH, via FMN and iron-sulfur (Fe-S) centers, to quinones in the respiratory chain. The immediate electron acceptor for the enzyme in this species is believed to be a menaquinone. Couples the redox reaction to proton translocation (for every two electrons transferred, four hydrogen ions are translocated across the cytoplasmic membrane), and thus conserves the redox energy in a proton gradient.</text>
</comment>
<dbReference type="PANTHER" id="PTHR11993:SF10">
    <property type="entry name" value="NADH DEHYDROGENASE [UBIQUINONE] IRON-SULFUR PROTEIN 2, MITOCHONDRIAL"/>
    <property type="match status" value="1"/>
</dbReference>